<evidence type="ECO:0000256" key="5">
    <source>
        <dbReference type="ARBA" id="ARBA00023244"/>
    </source>
</evidence>
<dbReference type="GO" id="GO:0006782">
    <property type="term" value="P:protoporphyrinogen IX biosynthetic process"/>
    <property type="evidence" value="ECO:0007669"/>
    <property type="project" value="UniProtKB-UniRule"/>
</dbReference>
<keyword evidence="4 9" id="KW-0456">Lyase</keyword>
<dbReference type="GO" id="GO:0004852">
    <property type="term" value="F:uroporphyrinogen-III synthase activity"/>
    <property type="evidence" value="ECO:0007669"/>
    <property type="project" value="UniProtKB-UniRule"/>
</dbReference>
<evidence type="ECO:0000256" key="4">
    <source>
        <dbReference type="ARBA" id="ARBA00023239"/>
    </source>
</evidence>
<dbReference type="UniPathway" id="UPA00251">
    <property type="reaction ID" value="UER00320"/>
</dbReference>
<dbReference type="InterPro" id="IPR039793">
    <property type="entry name" value="UROS/Hem4"/>
</dbReference>
<feature type="domain" description="Tetrapyrrole biosynthesis uroporphyrinogen III synthase" evidence="10">
    <location>
        <begin position="29"/>
        <end position="254"/>
    </location>
</feature>
<evidence type="ECO:0000256" key="3">
    <source>
        <dbReference type="ARBA" id="ARBA00013109"/>
    </source>
</evidence>
<dbReference type="EC" id="4.2.1.75" evidence="3 9"/>
<dbReference type="InterPro" id="IPR036108">
    <property type="entry name" value="4pyrrol_syn_uPrphyn_synt_sf"/>
</dbReference>
<dbReference type="AlphaFoldDB" id="A0A1U7I6Y2"/>
<reference evidence="11 12" key="1">
    <citation type="submission" date="2016-11" db="EMBL/GenBank/DDBJ databases">
        <title>Draft Genome Sequences of Nine Cyanobacterial Strains from Diverse Habitats.</title>
        <authorList>
            <person name="Zhu T."/>
            <person name="Hou S."/>
            <person name="Lu X."/>
            <person name="Hess W.R."/>
        </authorList>
    </citation>
    <scope>NUCLEOTIDE SEQUENCE [LARGE SCALE GENOMIC DNA]</scope>
    <source>
        <strain evidence="11 12">IAM M-71</strain>
    </source>
</reference>
<sequence length="269" mass="29557">MSHLQPKLPLTDKTILVTRAAGQSSDFCHLLQRQGAMVIEMPALEITAPSSWFALDEAIANLHTFNWLILTSTNGVDYFFSRLQDKGKDVSALAGVKIAVVGKKTAASLEQYGLSADFIPPNFVADSLVENFPEQLPNQKILFPRVETGGREVLVQELTAKGAELVEVPAYQSGCPSAITPEVLQALQQQTIDIITFASSKTVQYFYQLVQDKLPVEKLEKFIIASIGPQTSKTCQQLFGKVDIEATEYTLGGLSEAIVKYVENKQMMV</sequence>
<dbReference type="Gene3D" id="3.40.50.10090">
    <property type="match status" value="2"/>
</dbReference>
<dbReference type="FunFam" id="3.40.50.10090:FF:000001">
    <property type="entry name" value="Bifunctional uroporphyrinogen-III C-methyltransferase/uroporphyrinogen-III synthase"/>
    <property type="match status" value="1"/>
</dbReference>
<comment type="catalytic activity">
    <reaction evidence="8 9">
        <text>hydroxymethylbilane = uroporphyrinogen III + H2O</text>
        <dbReference type="Rhea" id="RHEA:18965"/>
        <dbReference type="ChEBI" id="CHEBI:15377"/>
        <dbReference type="ChEBI" id="CHEBI:57308"/>
        <dbReference type="ChEBI" id="CHEBI:57845"/>
        <dbReference type="EC" id="4.2.1.75"/>
    </reaction>
</comment>
<comment type="function">
    <text evidence="6 9">Catalyzes cyclization of the linear tetrapyrrole, hydroxymethylbilane, to the macrocyclic uroporphyrinogen III.</text>
</comment>
<comment type="similarity">
    <text evidence="2 9">Belongs to the uroporphyrinogen-III synthase family.</text>
</comment>
<name>A0A1U7I6Y2_9CYAN</name>
<dbReference type="STRING" id="454136.NIES2119_27110"/>
<evidence type="ECO:0000256" key="1">
    <source>
        <dbReference type="ARBA" id="ARBA00004772"/>
    </source>
</evidence>
<dbReference type="Pfam" id="PF02602">
    <property type="entry name" value="HEM4"/>
    <property type="match status" value="1"/>
</dbReference>
<dbReference type="Proteomes" id="UP000185860">
    <property type="component" value="Unassembled WGS sequence"/>
</dbReference>
<evidence type="ECO:0000259" key="10">
    <source>
        <dbReference type="Pfam" id="PF02602"/>
    </source>
</evidence>
<proteinExistence type="inferred from homology"/>
<comment type="pathway">
    <text evidence="1 9">Porphyrin-containing compound metabolism; protoporphyrin-IX biosynthesis; coproporphyrinogen-III from 5-aminolevulinate: step 3/4.</text>
</comment>
<evidence type="ECO:0000256" key="6">
    <source>
        <dbReference type="ARBA" id="ARBA00037589"/>
    </source>
</evidence>
<accession>A0A1U7I6Y2</accession>
<evidence type="ECO:0000256" key="8">
    <source>
        <dbReference type="ARBA" id="ARBA00048617"/>
    </source>
</evidence>
<keyword evidence="5 9" id="KW-0627">Porphyrin biosynthesis</keyword>
<comment type="caution">
    <text evidence="11">The sequence shown here is derived from an EMBL/GenBank/DDBJ whole genome shotgun (WGS) entry which is preliminary data.</text>
</comment>
<organism evidence="11 12">
    <name type="scientific">[Phormidium ambiguum] IAM M-71</name>
    <dbReference type="NCBI Taxonomy" id="454136"/>
    <lineage>
        <taxon>Bacteria</taxon>
        <taxon>Bacillati</taxon>
        <taxon>Cyanobacteriota</taxon>
        <taxon>Cyanophyceae</taxon>
        <taxon>Oscillatoriophycideae</taxon>
        <taxon>Aerosakkonematales</taxon>
        <taxon>Aerosakkonemataceae</taxon>
        <taxon>Floridanema</taxon>
    </lineage>
</organism>
<evidence type="ECO:0000313" key="11">
    <source>
        <dbReference type="EMBL" id="OKH32034.1"/>
    </source>
</evidence>
<dbReference type="CDD" id="cd06578">
    <property type="entry name" value="HemD"/>
    <property type="match status" value="1"/>
</dbReference>
<evidence type="ECO:0000313" key="12">
    <source>
        <dbReference type="Proteomes" id="UP000185860"/>
    </source>
</evidence>
<dbReference type="GO" id="GO:0006780">
    <property type="term" value="P:uroporphyrinogen III biosynthetic process"/>
    <property type="evidence" value="ECO:0007669"/>
    <property type="project" value="UniProtKB-UniRule"/>
</dbReference>
<dbReference type="PANTHER" id="PTHR38042:SF1">
    <property type="entry name" value="UROPORPHYRINOGEN-III SYNTHASE, CHLOROPLASTIC"/>
    <property type="match status" value="1"/>
</dbReference>
<gene>
    <name evidence="11" type="ORF">NIES2119_27110</name>
</gene>
<protein>
    <recommendedName>
        <fullName evidence="7 9">Uroporphyrinogen-III synthase</fullName>
        <ecNumber evidence="3 9">4.2.1.75</ecNumber>
    </recommendedName>
</protein>
<dbReference type="EMBL" id="MRCE01000043">
    <property type="protein sequence ID" value="OKH32034.1"/>
    <property type="molecule type" value="Genomic_DNA"/>
</dbReference>
<dbReference type="InterPro" id="IPR003754">
    <property type="entry name" value="4pyrrol_synth_uPrphyn_synth"/>
</dbReference>
<evidence type="ECO:0000256" key="9">
    <source>
        <dbReference type="RuleBase" id="RU366031"/>
    </source>
</evidence>
<dbReference type="SUPFAM" id="SSF69618">
    <property type="entry name" value="HemD-like"/>
    <property type="match status" value="1"/>
</dbReference>
<evidence type="ECO:0000256" key="7">
    <source>
        <dbReference type="ARBA" id="ARBA00040167"/>
    </source>
</evidence>
<evidence type="ECO:0000256" key="2">
    <source>
        <dbReference type="ARBA" id="ARBA00008133"/>
    </source>
</evidence>
<dbReference type="PANTHER" id="PTHR38042">
    <property type="entry name" value="UROPORPHYRINOGEN-III SYNTHASE, CHLOROPLASTIC"/>
    <property type="match status" value="1"/>
</dbReference>